<keyword evidence="3" id="KW-1185">Reference proteome</keyword>
<evidence type="ECO:0000313" key="4">
    <source>
        <dbReference type="RefSeq" id="XP_016898932.1"/>
    </source>
</evidence>
<dbReference type="eggNOG" id="KOG4197">
    <property type="taxonomic scope" value="Eukaryota"/>
</dbReference>
<sequence>MLISLQLLTPPSTSLLLFCSSKPKKSKKERRKLLHQKLLRISKAKQSTDLSFPKSSSTPLLIHSKPFFQSKIQALDAVLTDLETSIDNGLLIDPEIFSSLLELCYQLRAIHHGIRIHRLIPTNLLRRNVGISSKLLRLYASSGYMEDAHQVFDEMGKRNFSAFAWNSLISGYAELGLYEDALALYFQMEEEGVEPDHFTFPRVLKACGGIGSIQIGEAVHRHVVRSGFAGDVFVLNALVDMYSKCGCIVRARKVFDQIVYKDIVSWNSMLTGYTRHGLHFEALDIFDQMIQEGYKPDSVALSTLLSNILSLKFKLHIHGWVIRHGVEWNLSIANSLIVMYAKCGKLNRAKWLFQQMPQKDMVSWNSIISAHFNTTEALTYFEVMESLGVLPDRVTFVSLLSTCAHLGLVKEGGRLYSLMKGKYRIRPTIEHYACMVNLYGRAGMIEEAYKIITKGMEIEAGPTIWGALLYACYLHRNVDIAEIAAERLFELEPDNELNFELLMKIYGNAGRSDDEKRVKLMMAERGLNS</sequence>
<evidence type="ECO:0000256" key="1">
    <source>
        <dbReference type="ARBA" id="ARBA00022737"/>
    </source>
</evidence>
<dbReference type="PANTHER" id="PTHR47926:SF515">
    <property type="entry name" value="UMP-CMP KINASE"/>
    <property type="match status" value="1"/>
</dbReference>
<dbReference type="FunFam" id="1.25.40.10:FF:000729">
    <property type="entry name" value="Pentatricopeptide repeat-containing protein At4g25270, chloroplastic"/>
    <property type="match status" value="1"/>
</dbReference>
<keyword evidence="1" id="KW-0677">Repeat</keyword>
<dbReference type="InParanoid" id="A0A1S4DSF7"/>
<organism evidence="3 4">
    <name type="scientific">Cucumis melo</name>
    <name type="common">Muskmelon</name>
    <dbReference type="NCBI Taxonomy" id="3656"/>
    <lineage>
        <taxon>Eukaryota</taxon>
        <taxon>Viridiplantae</taxon>
        <taxon>Streptophyta</taxon>
        <taxon>Embryophyta</taxon>
        <taxon>Tracheophyta</taxon>
        <taxon>Spermatophyta</taxon>
        <taxon>Magnoliopsida</taxon>
        <taxon>eudicotyledons</taxon>
        <taxon>Gunneridae</taxon>
        <taxon>Pentapetalae</taxon>
        <taxon>rosids</taxon>
        <taxon>fabids</taxon>
        <taxon>Cucurbitales</taxon>
        <taxon>Cucurbitaceae</taxon>
        <taxon>Benincaseae</taxon>
        <taxon>Cucumis</taxon>
    </lineage>
</organism>
<dbReference type="PROSITE" id="PS51375">
    <property type="entry name" value="PPR"/>
    <property type="match status" value="3"/>
</dbReference>
<dbReference type="FunFam" id="1.25.40.10:FF:000090">
    <property type="entry name" value="Pentatricopeptide repeat-containing protein, chloroplastic"/>
    <property type="match status" value="1"/>
</dbReference>
<dbReference type="SMR" id="A0A1S4DSF7"/>
<evidence type="ECO:0000256" key="2">
    <source>
        <dbReference type="PROSITE-ProRule" id="PRU00708"/>
    </source>
</evidence>
<dbReference type="KEGG" id="cmo:107990382"/>
<dbReference type="GeneID" id="107990382"/>
<dbReference type="Pfam" id="PF20431">
    <property type="entry name" value="E_motif"/>
    <property type="match status" value="1"/>
</dbReference>
<dbReference type="AlphaFoldDB" id="A0A1S4DSF7"/>
<dbReference type="NCBIfam" id="TIGR00756">
    <property type="entry name" value="PPR"/>
    <property type="match status" value="3"/>
</dbReference>
<dbReference type="OrthoDB" id="1882394at2759"/>
<accession>A0A1S4DSF7</accession>
<feature type="repeat" description="PPR" evidence="2">
    <location>
        <begin position="262"/>
        <end position="296"/>
    </location>
</feature>
<dbReference type="RefSeq" id="XP_016898932.1">
    <property type="nucleotide sequence ID" value="XM_017043443.2"/>
</dbReference>
<feature type="repeat" description="PPR" evidence="2">
    <location>
        <begin position="161"/>
        <end position="195"/>
    </location>
</feature>
<dbReference type="Pfam" id="PF13041">
    <property type="entry name" value="PPR_2"/>
    <property type="match status" value="2"/>
</dbReference>
<dbReference type="GO" id="GO:0003723">
    <property type="term" value="F:RNA binding"/>
    <property type="evidence" value="ECO:0007669"/>
    <property type="project" value="InterPro"/>
</dbReference>
<feature type="repeat" description="PPR" evidence="2">
    <location>
        <begin position="329"/>
        <end position="363"/>
    </location>
</feature>
<dbReference type="InterPro" id="IPR046960">
    <property type="entry name" value="PPR_At4g14850-like_plant"/>
</dbReference>
<dbReference type="InterPro" id="IPR046848">
    <property type="entry name" value="E_motif"/>
</dbReference>
<evidence type="ECO:0000313" key="3">
    <source>
        <dbReference type="Proteomes" id="UP001652600"/>
    </source>
</evidence>
<dbReference type="eggNOG" id="KOG3079">
    <property type="taxonomic scope" value="Eukaryota"/>
</dbReference>
<dbReference type="FunFam" id="1.25.40.10:FF:000285">
    <property type="entry name" value="Pentatricopeptide repeat-containing protein, chloroplastic"/>
    <property type="match status" value="1"/>
</dbReference>
<dbReference type="PANTHER" id="PTHR47926">
    <property type="entry name" value="PENTATRICOPEPTIDE REPEAT-CONTAINING PROTEIN"/>
    <property type="match status" value="1"/>
</dbReference>
<proteinExistence type="predicted"/>
<dbReference type="InterPro" id="IPR011990">
    <property type="entry name" value="TPR-like_helical_dom_sf"/>
</dbReference>
<dbReference type="Proteomes" id="UP001652600">
    <property type="component" value="Chromosome 6"/>
</dbReference>
<dbReference type="GO" id="GO:0009451">
    <property type="term" value="P:RNA modification"/>
    <property type="evidence" value="ECO:0007669"/>
    <property type="project" value="InterPro"/>
</dbReference>
<dbReference type="Pfam" id="PF01535">
    <property type="entry name" value="PPR"/>
    <property type="match status" value="2"/>
</dbReference>
<dbReference type="InterPro" id="IPR002885">
    <property type="entry name" value="PPR_rpt"/>
</dbReference>
<reference evidence="4" key="1">
    <citation type="submission" date="2025-08" db="UniProtKB">
        <authorList>
            <consortium name="RefSeq"/>
        </authorList>
    </citation>
    <scope>IDENTIFICATION</scope>
    <source>
        <tissue evidence="4">Stem</tissue>
    </source>
</reference>
<dbReference type="Gene3D" id="1.25.40.10">
    <property type="entry name" value="Tetratricopeptide repeat domain"/>
    <property type="match status" value="4"/>
</dbReference>
<protein>
    <submittedName>
        <fullName evidence="4">Pentatricopeptide repeat-containing protein At4g25270, chloroplastic</fullName>
    </submittedName>
</protein>
<name>A0A1S4DSF7_CUCME</name>
<dbReference type="SUPFAM" id="SSF48452">
    <property type="entry name" value="TPR-like"/>
    <property type="match status" value="1"/>
</dbReference>
<dbReference type="Pfam" id="PF13812">
    <property type="entry name" value="PPR_3"/>
    <property type="match status" value="1"/>
</dbReference>
<dbReference type="FunCoup" id="A0A1S4DSF7">
    <property type="interactions" value="419"/>
</dbReference>
<gene>
    <name evidence="4" type="primary">LOC107990382</name>
</gene>